<proteinExistence type="predicted"/>
<dbReference type="EMBL" id="BMAO01018431">
    <property type="protein sequence ID" value="GFR23469.1"/>
    <property type="molecule type" value="Genomic_DNA"/>
</dbReference>
<evidence type="ECO:0000313" key="2">
    <source>
        <dbReference type="Proteomes" id="UP000887116"/>
    </source>
</evidence>
<gene>
    <name evidence="1" type="ORF">TNCT_282681</name>
</gene>
<sequence>MGTIPCTQYLRSFPGILIQVSETSILSYDRALSFINRHSNLNPPRKRRTKYRRISVQYCFAITKLASKMYHGVLYPMQEICVLIEIRITV</sequence>
<evidence type="ECO:0000313" key="1">
    <source>
        <dbReference type="EMBL" id="GFR23469.1"/>
    </source>
</evidence>
<accession>A0A8X6LXB6</accession>
<keyword evidence="2" id="KW-1185">Reference proteome</keyword>
<organism evidence="1 2">
    <name type="scientific">Trichonephila clavata</name>
    <name type="common">Joro spider</name>
    <name type="synonym">Nephila clavata</name>
    <dbReference type="NCBI Taxonomy" id="2740835"/>
    <lineage>
        <taxon>Eukaryota</taxon>
        <taxon>Metazoa</taxon>
        <taxon>Ecdysozoa</taxon>
        <taxon>Arthropoda</taxon>
        <taxon>Chelicerata</taxon>
        <taxon>Arachnida</taxon>
        <taxon>Araneae</taxon>
        <taxon>Araneomorphae</taxon>
        <taxon>Entelegynae</taxon>
        <taxon>Araneoidea</taxon>
        <taxon>Nephilidae</taxon>
        <taxon>Trichonephila</taxon>
    </lineage>
</organism>
<comment type="caution">
    <text evidence="1">The sequence shown here is derived from an EMBL/GenBank/DDBJ whole genome shotgun (WGS) entry which is preliminary data.</text>
</comment>
<dbReference type="AlphaFoldDB" id="A0A8X6LXB6"/>
<protein>
    <submittedName>
        <fullName evidence="1">Uncharacterized protein</fullName>
    </submittedName>
</protein>
<name>A0A8X6LXB6_TRICU</name>
<dbReference type="Proteomes" id="UP000887116">
    <property type="component" value="Unassembled WGS sequence"/>
</dbReference>
<reference evidence="1" key="1">
    <citation type="submission" date="2020-07" db="EMBL/GenBank/DDBJ databases">
        <title>Multicomponent nature underlies the extraordinary mechanical properties of spider dragline silk.</title>
        <authorList>
            <person name="Kono N."/>
            <person name="Nakamura H."/>
            <person name="Mori M."/>
            <person name="Yoshida Y."/>
            <person name="Ohtoshi R."/>
            <person name="Malay A.D."/>
            <person name="Moran D.A.P."/>
            <person name="Tomita M."/>
            <person name="Numata K."/>
            <person name="Arakawa K."/>
        </authorList>
    </citation>
    <scope>NUCLEOTIDE SEQUENCE</scope>
</reference>